<organism evidence="2 3">
    <name type="scientific">Isoptericola peretonis</name>
    <dbReference type="NCBI Taxonomy" id="2918523"/>
    <lineage>
        <taxon>Bacteria</taxon>
        <taxon>Bacillati</taxon>
        <taxon>Actinomycetota</taxon>
        <taxon>Actinomycetes</taxon>
        <taxon>Micrococcales</taxon>
        <taxon>Promicromonosporaceae</taxon>
        <taxon>Isoptericola</taxon>
    </lineage>
</organism>
<dbReference type="EMBL" id="JALQCY010000009">
    <property type="protein sequence ID" value="MCK9796108.1"/>
    <property type="molecule type" value="Genomic_DNA"/>
</dbReference>
<sequence>MGCMTSSVDDLLAGPPPTLLPDDHPQVRDGLDTGEDPARLAADHPASSLAWAVLAELTLDGGGAEPSAARSVTAYAYARTGYHRGLDALRRAGWRGKGPIPADHVPNQGFLRALGALATAAGQIGETDEAERCEAFLRDSGTSLDAVRALRD</sequence>
<gene>
    <name evidence="2" type="ORF">M1843_20390</name>
</gene>
<proteinExistence type="predicted"/>
<comment type="caution">
    <text evidence="2">The sequence shown here is derived from an EMBL/GenBank/DDBJ whole genome shotgun (WGS) entry which is preliminary data.</text>
</comment>
<reference evidence="2 3" key="1">
    <citation type="submission" date="2022-02" db="EMBL/GenBank/DDBJ databases">
        <title>The car tank lid bacteriome: a reservoir of bacteria with potential in bioremediation of fuel.</title>
        <authorList>
            <person name="Vidal-Verdu A."/>
            <person name="Gomez-Martinez D."/>
            <person name="Latorre-Perez A."/>
            <person name="Pereto J."/>
            <person name="Porcar M."/>
        </authorList>
    </citation>
    <scope>NUCLEOTIDE SEQUENCE [LARGE SCALE GENOMIC DNA]</scope>
    <source>
        <strain evidence="2 3">4D.3</strain>
    </source>
</reference>
<evidence type="ECO:0000313" key="3">
    <source>
        <dbReference type="Proteomes" id="UP001651050"/>
    </source>
</evidence>
<feature type="region of interest" description="Disordered" evidence="1">
    <location>
        <begin position="1"/>
        <end position="37"/>
    </location>
</feature>
<evidence type="ECO:0000256" key="1">
    <source>
        <dbReference type="SAM" id="MobiDB-lite"/>
    </source>
</evidence>
<dbReference type="Proteomes" id="UP001651050">
    <property type="component" value="Unassembled WGS sequence"/>
</dbReference>
<name>A0ABT0J9D7_9MICO</name>
<dbReference type="InterPro" id="IPR014487">
    <property type="entry name" value="DUF3151"/>
</dbReference>
<dbReference type="PIRSF" id="PIRSF017349">
    <property type="entry name" value="UCP017349"/>
    <property type="match status" value="1"/>
</dbReference>
<evidence type="ECO:0000313" key="2">
    <source>
        <dbReference type="EMBL" id="MCK9796108.1"/>
    </source>
</evidence>
<protein>
    <submittedName>
        <fullName evidence="2">DUF3151 domain-containing protein</fullName>
    </submittedName>
</protein>
<dbReference type="Pfam" id="PF11349">
    <property type="entry name" value="DUF3151"/>
    <property type="match status" value="1"/>
</dbReference>
<feature type="compositionally biased region" description="Basic and acidic residues" evidence="1">
    <location>
        <begin position="21"/>
        <end position="37"/>
    </location>
</feature>
<accession>A0ABT0J9D7</accession>
<keyword evidence="3" id="KW-1185">Reference proteome</keyword>